<dbReference type="STRING" id="176090.SSIN_1702"/>
<keyword evidence="1" id="KW-1133">Transmembrane helix</keyword>
<evidence type="ECO:0000313" key="2">
    <source>
        <dbReference type="EMBL" id="KGM36555.1"/>
    </source>
</evidence>
<protein>
    <recommendedName>
        <fullName evidence="4">Excreted peptide</fullName>
    </recommendedName>
</protein>
<evidence type="ECO:0000256" key="1">
    <source>
        <dbReference type="SAM" id="Phobius"/>
    </source>
</evidence>
<reference evidence="2 3" key="1">
    <citation type="submission" date="2014-06" db="EMBL/GenBank/DDBJ databases">
        <authorList>
            <person name="Teng J.L."/>
            <person name="Huang Y."/>
            <person name="Tse H."/>
            <person name="Lau S.K."/>
            <person name="Woo P.C."/>
        </authorList>
    </citation>
    <scope>NUCLEOTIDE SEQUENCE [LARGE SCALE GENOMIC DNA]</scope>
    <source>
        <strain evidence="2 3">HKU4</strain>
    </source>
</reference>
<keyword evidence="1" id="KW-0472">Membrane</keyword>
<organism evidence="2 3">
    <name type="scientific">Streptococcus sinensis</name>
    <dbReference type="NCBI Taxonomy" id="176090"/>
    <lineage>
        <taxon>Bacteria</taxon>
        <taxon>Bacillati</taxon>
        <taxon>Bacillota</taxon>
        <taxon>Bacilli</taxon>
        <taxon>Lactobacillales</taxon>
        <taxon>Streptococcaceae</taxon>
        <taxon>Streptococcus</taxon>
    </lineage>
</organism>
<evidence type="ECO:0000313" key="3">
    <source>
        <dbReference type="Proteomes" id="UP000030019"/>
    </source>
</evidence>
<feature type="transmembrane region" description="Helical" evidence="1">
    <location>
        <begin position="31"/>
        <end position="49"/>
    </location>
</feature>
<keyword evidence="3" id="KW-1185">Reference proteome</keyword>
<accession>A0A0A0DER7</accession>
<comment type="caution">
    <text evidence="2">The sequence shown here is derived from an EMBL/GenBank/DDBJ whole genome shotgun (WGS) entry which is preliminary data.</text>
</comment>
<sequence>MKKIVLYSLIQGLAIFVIAGLLAYVVRGDFFFRYLAPIFGLAAAVFRFFTSMIVKSLAPTIYQEEDKK</sequence>
<feature type="transmembrane region" description="Helical" evidence="1">
    <location>
        <begin position="5"/>
        <end position="25"/>
    </location>
</feature>
<gene>
    <name evidence="2" type="ORF">SSIN_1702</name>
</gene>
<dbReference type="EMBL" id="JPEN01000098">
    <property type="protein sequence ID" value="KGM36555.1"/>
    <property type="molecule type" value="Genomic_DNA"/>
</dbReference>
<evidence type="ECO:0008006" key="4">
    <source>
        <dbReference type="Google" id="ProtNLM"/>
    </source>
</evidence>
<dbReference type="RefSeq" id="WP_037617843.1">
    <property type="nucleotide sequence ID" value="NZ_JABTYC020000005.1"/>
</dbReference>
<keyword evidence="1" id="KW-0812">Transmembrane</keyword>
<name>A0A0A0DER7_9STRE</name>
<dbReference type="Proteomes" id="UP000030019">
    <property type="component" value="Unassembled WGS sequence"/>
</dbReference>
<dbReference type="AlphaFoldDB" id="A0A0A0DER7"/>
<proteinExistence type="predicted"/>
<dbReference type="PATRIC" id="fig|176090.4.peg.1649"/>